<dbReference type="Proteomes" id="UP000199184">
    <property type="component" value="Unassembled WGS sequence"/>
</dbReference>
<reference evidence="2" key="1">
    <citation type="submission" date="2016-08" db="EMBL/GenBank/DDBJ databases">
        <authorList>
            <person name="Varghese N."/>
            <person name="Submissions Spin"/>
        </authorList>
    </citation>
    <scope>NUCLEOTIDE SEQUENCE [LARGE SCALE GENOMIC DNA]</scope>
    <source>
        <strain evidence="2">ERR11</strain>
    </source>
</reference>
<keyword evidence="2" id="KW-1185">Reference proteome</keyword>
<dbReference type="SUPFAM" id="SSF53850">
    <property type="entry name" value="Periplasmic binding protein-like II"/>
    <property type="match status" value="1"/>
</dbReference>
<evidence type="ECO:0000313" key="1">
    <source>
        <dbReference type="EMBL" id="SCB55718.1"/>
    </source>
</evidence>
<name>A0A1C3XTZ0_9BRAD</name>
<proteinExistence type="predicted"/>
<evidence type="ECO:0000313" key="2">
    <source>
        <dbReference type="Proteomes" id="UP000199184"/>
    </source>
</evidence>
<organism evidence="1 2">
    <name type="scientific">Bradyrhizobium shewense</name>
    <dbReference type="NCBI Taxonomy" id="1761772"/>
    <lineage>
        <taxon>Bacteria</taxon>
        <taxon>Pseudomonadati</taxon>
        <taxon>Pseudomonadota</taxon>
        <taxon>Alphaproteobacteria</taxon>
        <taxon>Hyphomicrobiales</taxon>
        <taxon>Nitrobacteraceae</taxon>
        <taxon>Bradyrhizobium</taxon>
    </lineage>
</organism>
<dbReference type="EMBL" id="FMAI01000051">
    <property type="protein sequence ID" value="SCB55718.1"/>
    <property type="molecule type" value="Genomic_DNA"/>
</dbReference>
<dbReference type="AlphaFoldDB" id="A0A1C3XTZ0"/>
<sequence length="51" mass="5530">MAGAFDGRLIAAIHQGAPIKFVWEGAYVAYTYMTVLKGEPNTGNAQRLIAF</sequence>
<dbReference type="Gene3D" id="3.40.190.10">
    <property type="entry name" value="Periplasmic binding protein-like II"/>
    <property type="match status" value="1"/>
</dbReference>
<accession>A0A1C3XTZ0</accession>
<gene>
    <name evidence="1" type="ORF">GA0061098_105114</name>
</gene>
<protein>
    <submittedName>
        <fullName evidence="1">Mannopine transport system substrate-binding protein</fullName>
    </submittedName>
</protein>